<keyword evidence="5" id="KW-0067">ATP-binding</keyword>
<dbReference type="STRING" id="44941.A0A397VV41"/>
<protein>
    <recommendedName>
        <fullName evidence="1">non-specific serine/threonine protein kinase</fullName>
        <ecNumber evidence="1">2.7.11.1</ecNumber>
    </recommendedName>
</protein>
<dbReference type="Gene3D" id="1.10.510.10">
    <property type="entry name" value="Transferase(Phosphotransferase) domain 1"/>
    <property type="match status" value="1"/>
</dbReference>
<name>A0A397VV41_9GLOM</name>
<comment type="caution">
    <text evidence="7">The sequence shown here is derived from an EMBL/GenBank/DDBJ whole genome shotgun (WGS) entry which is preliminary data.</text>
</comment>
<evidence type="ECO:0000313" key="8">
    <source>
        <dbReference type="Proteomes" id="UP000266673"/>
    </source>
</evidence>
<evidence type="ECO:0000256" key="1">
    <source>
        <dbReference type="ARBA" id="ARBA00012513"/>
    </source>
</evidence>
<evidence type="ECO:0000259" key="6">
    <source>
        <dbReference type="PROSITE" id="PS50011"/>
    </source>
</evidence>
<dbReference type="InterPro" id="IPR011009">
    <property type="entry name" value="Kinase-like_dom_sf"/>
</dbReference>
<keyword evidence="4" id="KW-0418">Kinase</keyword>
<dbReference type="EC" id="2.7.11.1" evidence="1"/>
<evidence type="ECO:0000256" key="2">
    <source>
        <dbReference type="ARBA" id="ARBA00022679"/>
    </source>
</evidence>
<gene>
    <name evidence="7" type="ORF">C2G38_2172765</name>
</gene>
<dbReference type="GO" id="GO:0004674">
    <property type="term" value="F:protein serine/threonine kinase activity"/>
    <property type="evidence" value="ECO:0007669"/>
    <property type="project" value="UniProtKB-EC"/>
</dbReference>
<feature type="domain" description="Protein kinase" evidence="6">
    <location>
        <begin position="1"/>
        <end position="137"/>
    </location>
</feature>
<sequence>MRMYVSIRAILVPIDKPLKHPQLQEERTGFSSQIVGRVLLQLYQFPQGNYHYNRIFEAPEVLLGQPYTKSSDIYSLGIIMTEILTGRRASDGNLQFKIIDRKRAECNHAPEFYVRLANNCMDNDPDKRQTATILQTR</sequence>
<keyword evidence="3" id="KW-0547">Nucleotide-binding</keyword>
<keyword evidence="8" id="KW-1185">Reference proteome</keyword>
<keyword evidence="2" id="KW-0808">Transferase</keyword>
<dbReference type="PANTHER" id="PTHR43671">
    <property type="entry name" value="SERINE/THREONINE-PROTEIN KINASE NEK"/>
    <property type="match status" value="1"/>
</dbReference>
<dbReference type="GO" id="GO:0005524">
    <property type="term" value="F:ATP binding"/>
    <property type="evidence" value="ECO:0007669"/>
    <property type="project" value="UniProtKB-KW"/>
</dbReference>
<reference evidence="7 8" key="1">
    <citation type="submission" date="2018-06" db="EMBL/GenBank/DDBJ databases">
        <title>Comparative genomics reveals the genomic features of Rhizophagus irregularis, R. cerebriforme, R. diaphanum and Gigaspora rosea, and their symbiotic lifestyle signature.</title>
        <authorList>
            <person name="Morin E."/>
            <person name="San Clemente H."/>
            <person name="Chen E.C.H."/>
            <person name="De La Providencia I."/>
            <person name="Hainaut M."/>
            <person name="Kuo A."/>
            <person name="Kohler A."/>
            <person name="Murat C."/>
            <person name="Tang N."/>
            <person name="Roy S."/>
            <person name="Loubradou J."/>
            <person name="Henrissat B."/>
            <person name="Grigoriev I.V."/>
            <person name="Corradi N."/>
            <person name="Roux C."/>
            <person name="Martin F.M."/>
        </authorList>
    </citation>
    <scope>NUCLEOTIDE SEQUENCE [LARGE SCALE GENOMIC DNA]</scope>
    <source>
        <strain evidence="7 8">DAOM 194757</strain>
    </source>
</reference>
<dbReference type="InterPro" id="IPR050660">
    <property type="entry name" value="NEK_Ser/Thr_kinase"/>
</dbReference>
<dbReference type="InterPro" id="IPR000719">
    <property type="entry name" value="Prot_kinase_dom"/>
</dbReference>
<evidence type="ECO:0000256" key="5">
    <source>
        <dbReference type="ARBA" id="ARBA00022840"/>
    </source>
</evidence>
<proteinExistence type="predicted"/>
<dbReference type="OrthoDB" id="5979581at2759"/>
<evidence type="ECO:0000256" key="4">
    <source>
        <dbReference type="ARBA" id="ARBA00022777"/>
    </source>
</evidence>
<dbReference type="SUPFAM" id="SSF56112">
    <property type="entry name" value="Protein kinase-like (PK-like)"/>
    <property type="match status" value="1"/>
</dbReference>
<dbReference type="Pfam" id="PF00069">
    <property type="entry name" value="Pkinase"/>
    <property type="match status" value="1"/>
</dbReference>
<organism evidence="7 8">
    <name type="scientific">Gigaspora rosea</name>
    <dbReference type="NCBI Taxonomy" id="44941"/>
    <lineage>
        <taxon>Eukaryota</taxon>
        <taxon>Fungi</taxon>
        <taxon>Fungi incertae sedis</taxon>
        <taxon>Mucoromycota</taxon>
        <taxon>Glomeromycotina</taxon>
        <taxon>Glomeromycetes</taxon>
        <taxon>Diversisporales</taxon>
        <taxon>Gigasporaceae</taxon>
        <taxon>Gigaspora</taxon>
    </lineage>
</organism>
<dbReference type="PROSITE" id="PS50011">
    <property type="entry name" value="PROTEIN_KINASE_DOM"/>
    <property type="match status" value="1"/>
</dbReference>
<dbReference type="Proteomes" id="UP000266673">
    <property type="component" value="Unassembled WGS sequence"/>
</dbReference>
<accession>A0A397VV41</accession>
<dbReference type="PANTHER" id="PTHR43671:SF13">
    <property type="entry name" value="SERINE_THREONINE-PROTEIN KINASE NEK2"/>
    <property type="match status" value="1"/>
</dbReference>
<dbReference type="AlphaFoldDB" id="A0A397VV41"/>
<evidence type="ECO:0000313" key="7">
    <source>
        <dbReference type="EMBL" id="RIB22886.1"/>
    </source>
</evidence>
<evidence type="ECO:0000256" key="3">
    <source>
        <dbReference type="ARBA" id="ARBA00022741"/>
    </source>
</evidence>
<dbReference type="EMBL" id="QKWP01000288">
    <property type="protein sequence ID" value="RIB22886.1"/>
    <property type="molecule type" value="Genomic_DNA"/>
</dbReference>